<dbReference type="InterPro" id="IPR022641">
    <property type="entry name" value="CheR_N"/>
</dbReference>
<dbReference type="InterPro" id="IPR022642">
    <property type="entry name" value="CheR_C"/>
</dbReference>
<keyword evidence="3 7" id="KW-0489">Methyltransferase</keyword>
<evidence type="ECO:0000313" key="7">
    <source>
        <dbReference type="EMBL" id="BAI79925.1"/>
    </source>
</evidence>
<dbReference type="SMART" id="SM00138">
    <property type="entry name" value="MeTrc"/>
    <property type="match status" value="1"/>
</dbReference>
<dbReference type="InterPro" id="IPR050903">
    <property type="entry name" value="Bact_Chemotaxis_MeTrfase"/>
</dbReference>
<dbReference type="PRINTS" id="PR00996">
    <property type="entry name" value="CHERMTFRASE"/>
</dbReference>
<dbReference type="PANTHER" id="PTHR24422:SF10">
    <property type="entry name" value="CHEMOTAXIS PROTEIN METHYLTRANSFERASE 2"/>
    <property type="match status" value="1"/>
</dbReference>
<keyword evidence="4 7" id="KW-0808">Transferase</keyword>
<proteinExistence type="predicted"/>
<feature type="domain" description="CheR-type methyltransferase" evidence="6">
    <location>
        <begin position="2"/>
        <end position="277"/>
    </location>
</feature>
<dbReference type="KEGG" id="ddf:DEFDS_0431"/>
<protein>
    <recommendedName>
        <fullName evidence="2">protein-glutamate O-methyltransferase</fullName>
        <ecNumber evidence="2">2.1.1.80</ecNumber>
    </recommendedName>
</protein>
<organism evidence="7 8">
    <name type="scientific">Deferribacter desulfuricans (strain DSM 14783 / JCM 11476 / NBRC 101012 / SSM1)</name>
    <dbReference type="NCBI Taxonomy" id="639282"/>
    <lineage>
        <taxon>Bacteria</taxon>
        <taxon>Pseudomonadati</taxon>
        <taxon>Deferribacterota</taxon>
        <taxon>Deferribacteres</taxon>
        <taxon>Deferribacterales</taxon>
        <taxon>Deferribacteraceae</taxon>
        <taxon>Deferribacter</taxon>
    </lineage>
</organism>
<dbReference type="Pfam" id="PF03705">
    <property type="entry name" value="CheR_N"/>
    <property type="match status" value="1"/>
</dbReference>
<comment type="catalytic activity">
    <reaction evidence="1">
        <text>L-glutamyl-[protein] + S-adenosyl-L-methionine = [protein]-L-glutamate 5-O-methyl ester + S-adenosyl-L-homocysteine</text>
        <dbReference type="Rhea" id="RHEA:24452"/>
        <dbReference type="Rhea" id="RHEA-COMP:10208"/>
        <dbReference type="Rhea" id="RHEA-COMP:10311"/>
        <dbReference type="ChEBI" id="CHEBI:29973"/>
        <dbReference type="ChEBI" id="CHEBI:57856"/>
        <dbReference type="ChEBI" id="CHEBI:59789"/>
        <dbReference type="ChEBI" id="CHEBI:82795"/>
        <dbReference type="EC" id="2.1.1.80"/>
    </reaction>
</comment>
<sequence>MINTGIIKIKDDEFIELAELIYKHAGITFTSNKKYLLENRLSRLLHELNFTSFKDYIYYLKYNIKGKFELQKLINLVTINETYFFRERGQIDYLTDKVVPFLISKGKRTIKILSAACSTGEEPYSIAIALKEKNLIGKARFDLIGVDINTEVIKTAQEGIYRSVSFRGVDPKIISKYFKKEDLNYFISDEIKRMVRFMQGNLTDKMLYLKVGKCDVIFCRNVLIYFDVDTKKLVIEHFYNALNTPGFLFLGHSETINRLNDKFVMENFKTGIVYKKE</sequence>
<evidence type="ECO:0000256" key="4">
    <source>
        <dbReference type="ARBA" id="ARBA00022679"/>
    </source>
</evidence>
<dbReference type="SUPFAM" id="SSF53335">
    <property type="entry name" value="S-adenosyl-L-methionine-dependent methyltransferases"/>
    <property type="match status" value="1"/>
</dbReference>
<dbReference type="PANTHER" id="PTHR24422">
    <property type="entry name" value="CHEMOTAXIS PROTEIN METHYLTRANSFERASE"/>
    <property type="match status" value="1"/>
</dbReference>
<reference evidence="7 8" key="1">
    <citation type="journal article" date="2010" name="DNA Res.">
        <title>Bacterial lifestyle in a deep-sea hydrothermal vent chimney revealed by the genome sequence of the thermophilic bacterium Deferribacter desulfuricans SSM1.</title>
        <authorList>
            <person name="Takaki Y."/>
            <person name="Shimamura S."/>
            <person name="Nakagawa S."/>
            <person name="Fukuhara Y."/>
            <person name="Horikawa H."/>
            <person name="Ankai A."/>
            <person name="Harada T."/>
            <person name="Hosoyama A."/>
            <person name="Oguchi A."/>
            <person name="Fukui S."/>
            <person name="Fujita N."/>
            <person name="Takami H."/>
            <person name="Takai K."/>
        </authorList>
    </citation>
    <scope>NUCLEOTIDE SEQUENCE [LARGE SCALE GENOMIC DNA]</scope>
    <source>
        <strain evidence="8">DSM 14783 / JCM 11476 / NBRC 101012 / SSM1</strain>
    </source>
</reference>
<evidence type="ECO:0000313" key="8">
    <source>
        <dbReference type="Proteomes" id="UP000001520"/>
    </source>
</evidence>
<dbReference type="HOGENOM" id="CLU_025854_0_1_0"/>
<evidence type="ECO:0000259" key="6">
    <source>
        <dbReference type="PROSITE" id="PS50123"/>
    </source>
</evidence>
<dbReference type="Gene3D" id="1.10.155.10">
    <property type="entry name" value="Chemotaxis receptor methyltransferase CheR, N-terminal domain"/>
    <property type="match status" value="1"/>
</dbReference>
<dbReference type="RefSeq" id="WP_013007173.1">
    <property type="nucleotide sequence ID" value="NC_013939.1"/>
</dbReference>
<dbReference type="AlphaFoldDB" id="D3PBF2"/>
<dbReference type="STRING" id="639282.DEFDS_0431"/>
<keyword evidence="5" id="KW-0949">S-adenosyl-L-methionine</keyword>
<evidence type="ECO:0000256" key="2">
    <source>
        <dbReference type="ARBA" id="ARBA00012534"/>
    </source>
</evidence>
<dbReference type="PIRSF" id="PIRSF000410">
    <property type="entry name" value="CheR"/>
    <property type="match status" value="1"/>
</dbReference>
<dbReference type="OrthoDB" id="9816309at2"/>
<dbReference type="GO" id="GO:0008983">
    <property type="term" value="F:protein-glutamate O-methyltransferase activity"/>
    <property type="evidence" value="ECO:0007669"/>
    <property type="project" value="UniProtKB-EC"/>
</dbReference>
<gene>
    <name evidence="7" type="ordered locus">DEFDS_0431</name>
</gene>
<dbReference type="Proteomes" id="UP000001520">
    <property type="component" value="Chromosome"/>
</dbReference>
<evidence type="ECO:0000256" key="5">
    <source>
        <dbReference type="ARBA" id="ARBA00022691"/>
    </source>
</evidence>
<dbReference type="Pfam" id="PF01739">
    <property type="entry name" value="CheR"/>
    <property type="match status" value="1"/>
</dbReference>
<evidence type="ECO:0000256" key="3">
    <source>
        <dbReference type="ARBA" id="ARBA00022603"/>
    </source>
</evidence>
<dbReference type="EC" id="2.1.1.80" evidence="2"/>
<keyword evidence="8" id="KW-1185">Reference proteome</keyword>
<evidence type="ECO:0000256" key="1">
    <source>
        <dbReference type="ARBA" id="ARBA00001541"/>
    </source>
</evidence>
<dbReference type="InterPro" id="IPR026024">
    <property type="entry name" value="Chemotaxis_MeTrfase_CheR"/>
</dbReference>
<accession>D3PBF2</accession>
<dbReference type="CDD" id="cd02440">
    <property type="entry name" value="AdoMet_MTases"/>
    <property type="match status" value="1"/>
</dbReference>
<dbReference type="InterPro" id="IPR036804">
    <property type="entry name" value="CheR_N_sf"/>
</dbReference>
<dbReference type="Gene3D" id="3.40.50.150">
    <property type="entry name" value="Vaccinia Virus protein VP39"/>
    <property type="match status" value="1"/>
</dbReference>
<dbReference type="eggNOG" id="COG1352">
    <property type="taxonomic scope" value="Bacteria"/>
</dbReference>
<dbReference type="SUPFAM" id="SSF47757">
    <property type="entry name" value="Chemotaxis receptor methyltransferase CheR, N-terminal domain"/>
    <property type="match status" value="1"/>
</dbReference>
<name>D3PBF2_DEFDS</name>
<dbReference type="InterPro" id="IPR029063">
    <property type="entry name" value="SAM-dependent_MTases_sf"/>
</dbReference>
<dbReference type="InterPro" id="IPR000780">
    <property type="entry name" value="CheR_MeTrfase"/>
</dbReference>
<dbReference type="PROSITE" id="PS50123">
    <property type="entry name" value="CHER"/>
    <property type="match status" value="1"/>
</dbReference>
<dbReference type="EMBL" id="AP011529">
    <property type="protein sequence ID" value="BAI79925.1"/>
    <property type="molecule type" value="Genomic_DNA"/>
</dbReference>
<dbReference type="GO" id="GO:0032259">
    <property type="term" value="P:methylation"/>
    <property type="evidence" value="ECO:0007669"/>
    <property type="project" value="UniProtKB-KW"/>
</dbReference>